<dbReference type="AlphaFoldDB" id="A0AAV2BE13"/>
<evidence type="ECO:0000313" key="1">
    <source>
        <dbReference type="EMBL" id="CAL1294096.1"/>
    </source>
</evidence>
<feature type="non-terminal residue" evidence="1">
    <location>
        <position position="76"/>
    </location>
</feature>
<keyword evidence="2" id="KW-1185">Reference proteome</keyword>
<organism evidence="1 2">
    <name type="scientific">Larinioides sclopetarius</name>
    <dbReference type="NCBI Taxonomy" id="280406"/>
    <lineage>
        <taxon>Eukaryota</taxon>
        <taxon>Metazoa</taxon>
        <taxon>Ecdysozoa</taxon>
        <taxon>Arthropoda</taxon>
        <taxon>Chelicerata</taxon>
        <taxon>Arachnida</taxon>
        <taxon>Araneae</taxon>
        <taxon>Araneomorphae</taxon>
        <taxon>Entelegynae</taxon>
        <taxon>Araneoidea</taxon>
        <taxon>Araneidae</taxon>
        <taxon>Larinioides</taxon>
    </lineage>
</organism>
<accession>A0AAV2BE13</accession>
<dbReference type="Proteomes" id="UP001497382">
    <property type="component" value="Unassembled WGS sequence"/>
</dbReference>
<name>A0AAV2BE13_9ARAC</name>
<gene>
    <name evidence="1" type="ORF">LARSCL_LOCUS18528</name>
</gene>
<reference evidence="1 2" key="1">
    <citation type="submission" date="2024-04" db="EMBL/GenBank/DDBJ databases">
        <authorList>
            <person name="Rising A."/>
            <person name="Reimegard J."/>
            <person name="Sonavane S."/>
            <person name="Akerstrom W."/>
            <person name="Nylinder S."/>
            <person name="Hedman E."/>
            <person name="Kallberg Y."/>
        </authorList>
    </citation>
    <scope>NUCLEOTIDE SEQUENCE [LARGE SCALE GENOMIC DNA]</scope>
</reference>
<protein>
    <submittedName>
        <fullName evidence="1">Uncharacterized protein</fullName>
    </submittedName>
</protein>
<sequence length="76" mass="8434">MPDAIPGLKQLYLPFQHPCLGVPFCLRSRCWIRGVIWMPDTIPGLEAVISSFFNTSALVSFLHQKPLLGSQVSFGC</sequence>
<proteinExistence type="predicted"/>
<evidence type="ECO:0000313" key="2">
    <source>
        <dbReference type="Proteomes" id="UP001497382"/>
    </source>
</evidence>
<comment type="caution">
    <text evidence="1">The sequence shown here is derived from an EMBL/GenBank/DDBJ whole genome shotgun (WGS) entry which is preliminary data.</text>
</comment>
<dbReference type="EMBL" id="CAXIEN010000339">
    <property type="protein sequence ID" value="CAL1294096.1"/>
    <property type="molecule type" value="Genomic_DNA"/>
</dbReference>